<dbReference type="PRINTS" id="PR00051">
    <property type="entry name" value="DNAA"/>
</dbReference>
<dbReference type="SUPFAM" id="SSF52540">
    <property type="entry name" value="P-loop containing nucleoside triphosphate hydrolases"/>
    <property type="match status" value="1"/>
</dbReference>
<dbReference type="CDD" id="cd00009">
    <property type="entry name" value="AAA"/>
    <property type="match status" value="1"/>
</dbReference>
<feature type="region of interest" description="Domain III, AAA+ region" evidence="8">
    <location>
        <begin position="126"/>
        <end position="342"/>
    </location>
</feature>
<evidence type="ECO:0000256" key="7">
    <source>
        <dbReference type="ARBA" id="ARBA00023125"/>
    </source>
</evidence>
<dbReference type="CDD" id="cd06571">
    <property type="entry name" value="Bac_DnaA_C"/>
    <property type="match status" value="1"/>
</dbReference>
<evidence type="ECO:0000259" key="13">
    <source>
        <dbReference type="SMART" id="SM00382"/>
    </source>
</evidence>
<dbReference type="Gene3D" id="3.30.300.180">
    <property type="match status" value="1"/>
</dbReference>
<feature type="region of interest" description="Domain IV, binds dsDNA" evidence="8">
    <location>
        <begin position="343"/>
        <end position="466"/>
    </location>
</feature>
<evidence type="ECO:0000256" key="4">
    <source>
        <dbReference type="ARBA" id="ARBA00022741"/>
    </source>
</evidence>
<dbReference type="InterPro" id="IPR010921">
    <property type="entry name" value="Trp_repressor/repl_initiator"/>
</dbReference>
<dbReference type="SUPFAM" id="SSF48295">
    <property type="entry name" value="TrpR-like"/>
    <property type="match status" value="1"/>
</dbReference>
<comment type="caution">
    <text evidence="8">Lacks conserved residue(s) required for the propagation of feature annotation.</text>
</comment>
<dbReference type="NCBIfam" id="TIGR00362">
    <property type="entry name" value="DnaA"/>
    <property type="match status" value="1"/>
</dbReference>
<dbReference type="Proteomes" id="UP000525652">
    <property type="component" value="Unassembled WGS sequence"/>
</dbReference>
<dbReference type="GO" id="GO:0006270">
    <property type="term" value="P:DNA replication initiation"/>
    <property type="evidence" value="ECO:0007669"/>
    <property type="project" value="UniProtKB-UniRule"/>
</dbReference>
<comment type="domain">
    <text evidence="8">Domain I is involved in oligomerization and binding regulators, domain II is flexibile and of varying length in different bacteria, domain III forms the AAA+ region, while domain IV binds dsDNA.</text>
</comment>
<dbReference type="RefSeq" id="WP_185691580.1">
    <property type="nucleotide sequence ID" value="NZ_JACHVA010000038.1"/>
</dbReference>
<comment type="subcellular location">
    <subcellularLocation>
        <location evidence="8">Cytoplasm</location>
    </subcellularLocation>
</comment>
<dbReference type="HAMAP" id="MF_00377">
    <property type="entry name" value="DnaA_bact"/>
    <property type="match status" value="1"/>
</dbReference>
<evidence type="ECO:0000256" key="8">
    <source>
        <dbReference type="HAMAP-Rule" id="MF_00377"/>
    </source>
</evidence>
<evidence type="ECO:0000256" key="12">
    <source>
        <dbReference type="SAM" id="MobiDB-lite"/>
    </source>
</evidence>
<keyword evidence="16" id="KW-1185">Reference proteome</keyword>
<name>A0A7X1E3C9_9BACT</name>
<evidence type="ECO:0000256" key="9">
    <source>
        <dbReference type="NCBIfam" id="TIGR00362"/>
    </source>
</evidence>
<evidence type="ECO:0000256" key="11">
    <source>
        <dbReference type="RuleBase" id="RU004227"/>
    </source>
</evidence>
<dbReference type="GO" id="GO:0003688">
    <property type="term" value="F:DNA replication origin binding"/>
    <property type="evidence" value="ECO:0007669"/>
    <property type="project" value="UniProtKB-UniRule"/>
</dbReference>
<dbReference type="InterPro" id="IPR020591">
    <property type="entry name" value="Chromosome_initiator_DnaA-like"/>
</dbReference>
<feature type="domain" description="Chromosomal replication initiator DnaA C-terminal" evidence="14">
    <location>
        <begin position="371"/>
        <end position="440"/>
    </location>
</feature>
<dbReference type="Pfam" id="PF11638">
    <property type="entry name" value="DnaA_N"/>
    <property type="match status" value="1"/>
</dbReference>
<sequence>MPSTTQLSHLWNETCERFRSRLNPDIFEMWFKPLTFGEASDERVQILAPNDFVSIWLQDNYLEIIRAEISEVFGGPREVVISVSEDSTEAPVRNNRTKEAPKPETKKRTIDRTSVPETAPAASYSGINPKNTFKNFVVGSGNQLAHAASIAVANSPARAYNPLFIYGDTGLGKTHLMHAIAHQVLSAKTNAKIAYISTEKFTNKFITAIQENKLTAFRRRFRKADILLIDDIHFLSGRERIQEEFFHTFNELFENQKQIVLTSDRPASEIARLESRLVSRFQWGLVADIQCPDLDTRLAILSKKAKAMSVDIPADVMEFLAEKVSRNVRRMEGALTRVAGYAALIRDPLSVEVVERLLSDVLQEELFNQVTIEKIQKKTAEYYHLRVADLLSRRRPAKIVVPRQVSMYLSRQLTDHSLVQIGDAFGGRDHGTVINAIRAVENLMEQDQTMRRSIDYLTKQLSENRS</sequence>
<dbReference type="SMART" id="SM00382">
    <property type="entry name" value="AAA"/>
    <property type="match status" value="1"/>
</dbReference>
<dbReference type="InterPro" id="IPR013317">
    <property type="entry name" value="DnaA_dom"/>
</dbReference>
<keyword evidence="4 8" id="KW-0547">Nucleotide-binding</keyword>
<dbReference type="SMART" id="SM00760">
    <property type="entry name" value="Bac_DnaA_C"/>
    <property type="match status" value="1"/>
</dbReference>
<reference evidence="15 16" key="1">
    <citation type="submission" date="2020-07" db="EMBL/GenBank/DDBJ databases">
        <authorList>
            <person name="Feng X."/>
        </authorList>
    </citation>
    <scope>NUCLEOTIDE SEQUENCE [LARGE SCALE GENOMIC DNA]</scope>
    <source>
        <strain evidence="15 16">JCM14086</strain>
    </source>
</reference>
<feature type="binding site" evidence="8">
    <location>
        <position position="170"/>
    </location>
    <ligand>
        <name>ATP</name>
        <dbReference type="ChEBI" id="CHEBI:30616"/>
    </ligand>
</feature>
<evidence type="ECO:0000256" key="6">
    <source>
        <dbReference type="ARBA" id="ARBA00023121"/>
    </source>
</evidence>
<dbReference type="InterPro" id="IPR027417">
    <property type="entry name" value="P-loop_NTPase"/>
</dbReference>
<dbReference type="InterPro" id="IPR001957">
    <property type="entry name" value="Chromosome_initiator_DnaA"/>
</dbReference>
<protein>
    <recommendedName>
        <fullName evidence="8 9">Chromosomal replication initiator protein DnaA</fullName>
    </recommendedName>
</protein>
<dbReference type="InterPro" id="IPR003593">
    <property type="entry name" value="AAA+_ATPase"/>
</dbReference>
<feature type="region of interest" description="Disordered" evidence="12">
    <location>
        <begin position="86"/>
        <end position="122"/>
    </location>
</feature>
<feature type="binding site" evidence="8">
    <location>
        <position position="173"/>
    </location>
    <ligand>
        <name>ATP</name>
        <dbReference type="ChEBI" id="CHEBI:30616"/>
    </ligand>
</feature>
<dbReference type="GO" id="GO:0008289">
    <property type="term" value="F:lipid binding"/>
    <property type="evidence" value="ECO:0007669"/>
    <property type="project" value="UniProtKB-KW"/>
</dbReference>
<evidence type="ECO:0000256" key="3">
    <source>
        <dbReference type="ARBA" id="ARBA00022705"/>
    </source>
</evidence>
<gene>
    <name evidence="8 15" type="primary">dnaA</name>
    <name evidence="15" type="ORF">H5P30_03510</name>
</gene>
<keyword evidence="5 8" id="KW-0067">ATP-binding</keyword>
<dbReference type="EMBL" id="JACHVA010000038">
    <property type="protein sequence ID" value="MBC2600844.1"/>
    <property type="molecule type" value="Genomic_DNA"/>
</dbReference>
<feature type="compositionally biased region" description="Basic and acidic residues" evidence="12">
    <location>
        <begin position="96"/>
        <end position="111"/>
    </location>
</feature>
<dbReference type="InterPro" id="IPR024633">
    <property type="entry name" value="DnaA_N_dom"/>
</dbReference>
<evidence type="ECO:0000259" key="14">
    <source>
        <dbReference type="SMART" id="SM00760"/>
    </source>
</evidence>
<evidence type="ECO:0000256" key="1">
    <source>
        <dbReference type="ARBA" id="ARBA00006583"/>
    </source>
</evidence>
<comment type="function">
    <text evidence="8 10">Plays an essential role in the initiation and regulation of chromosomal replication. ATP-DnaA binds to the origin of replication (oriC) to initiate formation of the DNA replication initiation complex once per cell cycle. Binds the DnaA box (a 9 base pair repeat at the origin) and separates the double-stranded (ds)DNA. Forms a right-handed helical filament on oriC DNA; dsDNA binds to the exterior of the filament while single-stranded (ss)DNA is stabiized in the filament's interior. The ATP-DnaA-oriC complex binds and stabilizes one strand of the AT-rich DNA unwinding element (DUE), permitting loading of DNA polymerase. After initiation quickly degrades to an ADP-DnaA complex that is not apt for DNA replication. Binds acidic phospholipids.</text>
</comment>
<feature type="binding site" evidence="8">
    <location>
        <position position="174"/>
    </location>
    <ligand>
        <name>ATP</name>
        <dbReference type="ChEBI" id="CHEBI:30616"/>
    </ligand>
</feature>
<dbReference type="PANTHER" id="PTHR30050:SF2">
    <property type="entry name" value="CHROMOSOMAL REPLICATION INITIATOR PROTEIN DNAA"/>
    <property type="match status" value="1"/>
</dbReference>
<organism evidence="15 16">
    <name type="scientific">Puniceicoccus vermicola</name>
    <dbReference type="NCBI Taxonomy" id="388746"/>
    <lineage>
        <taxon>Bacteria</taxon>
        <taxon>Pseudomonadati</taxon>
        <taxon>Verrucomicrobiota</taxon>
        <taxon>Opitutia</taxon>
        <taxon>Puniceicoccales</taxon>
        <taxon>Puniceicoccaceae</taxon>
        <taxon>Puniceicoccus</taxon>
    </lineage>
</organism>
<evidence type="ECO:0000256" key="2">
    <source>
        <dbReference type="ARBA" id="ARBA00022490"/>
    </source>
</evidence>
<dbReference type="GO" id="GO:0005737">
    <property type="term" value="C:cytoplasm"/>
    <property type="evidence" value="ECO:0007669"/>
    <property type="project" value="UniProtKB-SubCell"/>
</dbReference>
<proteinExistence type="inferred from homology"/>
<dbReference type="InterPro" id="IPR013159">
    <property type="entry name" value="DnaA_C"/>
</dbReference>
<evidence type="ECO:0000313" key="16">
    <source>
        <dbReference type="Proteomes" id="UP000525652"/>
    </source>
</evidence>
<dbReference type="Pfam" id="PF08299">
    <property type="entry name" value="Bac_DnaA_C"/>
    <property type="match status" value="1"/>
</dbReference>
<dbReference type="GO" id="GO:0005524">
    <property type="term" value="F:ATP binding"/>
    <property type="evidence" value="ECO:0007669"/>
    <property type="project" value="UniProtKB-UniRule"/>
</dbReference>
<accession>A0A7X1E3C9</accession>
<dbReference type="GO" id="GO:0005886">
    <property type="term" value="C:plasma membrane"/>
    <property type="evidence" value="ECO:0007669"/>
    <property type="project" value="TreeGrafter"/>
</dbReference>
<feature type="binding site" evidence="8">
    <location>
        <position position="172"/>
    </location>
    <ligand>
        <name>ATP</name>
        <dbReference type="ChEBI" id="CHEBI:30616"/>
    </ligand>
</feature>
<dbReference type="AlphaFoldDB" id="A0A7X1E3C9"/>
<keyword evidence="2 8" id="KW-0963">Cytoplasm</keyword>
<dbReference type="Gene3D" id="1.10.8.60">
    <property type="match status" value="1"/>
</dbReference>
<dbReference type="Pfam" id="PF00308">
    <property type="entry name" value="Bac_DnaA"/>
    <property type="match status" value="1"/>
</dbReference>
<feature type="region of interest" description="Domain I, interacts with DnaA modulators" evidence="8">
    <location>
        <begin position="1"/>
        <end position="102"/>
    </location>
</feature>
<comment type="similarity">
    <text evidence="1 8 11">Belongs to the DnaA family.</text>
</comment>
<feature type="domain" description="AAA+ ATPase" evidence="13">
    <location>
        <begin position="159"/>
        <end position="287"/>
    </location>
</feature>
<dbReference type="Gene3D" id="1.10.1750.10">
    <property type="match status" value="1"/>
</dbReference>
<keyword evidence="3 8" id="KW-0235">DNA replication</keyword>
<comment type="caution">
    <text evidence="15">The sequence shown here is derived from an EMBL/GenBank/DDBJ whole genome shotgun (WGS) entry which is preliminary data.</text>
</comment>
<dbReference type="Gene3D" id="3.40.50.300">
    <property type="entry name" value="P-loop containing nucleotide triphosphate hydrolases"/>
    <property type="match status" value="1"/>
</dbReference>
<keyword evidence="6 8" id="KW-0446">Lipid-binding</keyword>
<keyword evidence="7 8" id="KW-0238">DNA-binding</keyword>
<evidence type="ECO:0000256" key="5">
    <source>
        <dbReference type="ARBA" id="ARBA00022840"/>
    </source>
</evidence>
<comment type="subunit">
    <text evidence="8">Oligomerizes as a right-handed, spiral filament on DNA at oriC.</text>
</comment>
<dbReference type="PANTHER" id="PTHR30050">
    <property type="entry name" value="CHROMOSOMAL REPLICATION INITIATOR PROTEIN DNAA"/>
    <property type="match status" value="1"/>
</dbReference>
<dbReference type="InterPro" id="IPR038454">
    <property type="entry name" value="DnaA_N_sf"/>
</dbReference>
<dbReference type="FunFam" id="3.40.50.300:FF:000668">
    <property type="entry name" value="Chromosomal replication initiator protein DnaA"/>
    <property type="match status" value="1"/>
</dbReference>
<dbReference type="GO" id="GO:0006275">
    <property type="term" value="P:regulation of DNA replication"/>
    <property type="evidence" value="ECO:0007669"/>
    <property type="project" value="UniProtKB-UniRule"/>
</dbReference>
<evidence type="ECO:0000313" key="15">
    <source>
        <dbReference type="EMBL" id="MBC2600844.1"/>
    </source>
</evidence>
<evidence type="ECO:0000256" key="10">
    <source>
        <dbReference type="RuleBase" id="RU000577"/>
    </source>
</evidence>